<gene>
    <name evidence="1" type="ORF">PRUPE_1G133200</name>
</gene>
<organism evidence="1 2">
    <name type="scientific">Prunus persica</name>
    <name type="common">Peach</name>
    <name type="synonym">Amygdalus persica</name>
    <dbReference type="NCBI Taxonomy" id="3760"/>
    <lineage>
        <taxon>Eukaryota</taxon>
        <taxon>Viridiplantae</taxon>
        <taxon>Streptophyta</taxon>
        <taxon>Embryophyta</taxon>
        <taxon>Tracheophyta</taxon>
        <taxon>Spermatophyta</taxon>
        <taxon>Magnoliopsida</taxon>
        <taxon>eudicotyledons</taxon>
        <taxon>Gunneridae</taxon>
        <taxon>Pentapetalae</taxon>
        <taxon>rosids</taxon>
        <taxon>fabids</taxon>
        <taxon>Rosales</taxon>
        <taxon>Rosaceae</taxon>
        <taxon>Amygdaloideae</taxon>
        <taxon>Amygdaleae</taxon>
        <taxon>Prunus</taxon>
    </lineage>
</organism>
<sequence length="77" mass="8742">MDLEGLVRLGVIGLRAWLENLKQVAVAAGSVLKALQNLSSRRNQRGKQRERECISCVFLTGFHHKSQLKRREKKTLA</sequence>
<accession>A0A251QWV9</accession>
<name>A0A251QWV9_PRUPE</name>
<dbReference type="Gramene" id="ONI28238">
    <property type="protein sequence ID" value="ONI28238"/>
    <property type="gene ID" value="PRUPE_1G133200"/>
</dbReference>
<reference evidence="1 2" key="1">
    <citation type="journal article" date="2013" name="Nat. Genet.">
        <title>The high-quality draft genome of peach (Prunus persica) identifies unique patterns of genetic diversity, domestication and genome evolution.</title>
        <authorList>
            <consortium name="International Peach Genome Initiative"/>
            <person name="Verde I."/>
            <person name="Abbott A.G."/>
            <person name="Scalabrin S."/>
            <person name="Jung S."/>
            <person name="Shu S."/>
            <person name="Marroni F."/>
            <person name="Zhebentyayeva T."/>
            <person name="Dettori M.T."/>
            <person name="Grimwood J."/>
            <person name="Cattonaro F."/>
            <person name="Zuccolo A."/>
            <person name="Rossini L."/>
            <person name="Jenkins J."/>
            <person name="Vendramin E."/>
            <person name="Meisel L.A."/>
            <person name="Decroocq V."/>
            <person name="Sosinski B."/>
            <person name="Prochnik S."/>
            <person name="Mitros T."/>
            <person name="Policriti A."/>
            <person name="Cipriani G."/>
            <person name="Dondini L."/>
            <person name="Ficklin S."/>
            <person name="Goodstein D.M."/>
            <person name="Xuan P."/>
            <person name="Del Fabbro C."/>
            <person name="Aramini V."/>
            <person name="Copetti D."/>
            <person name="Gonzalez S."/>
            <person name="Horner D.S."/>
            <person name="Falchi R."/>
            <person name="Lucas S."/>
            <person name="Mica E."/>
            <person name="Maldonado J."/>
            <person name="Lazzari B."/>
            <person name="Bielenberg D."/>
            <person name="Pirona R."/>
            <person name="Miculan M."/>
            <person name="Barakat A."/>
            <person name="Testolin R."/>
            <person name="Stella A."/>
            <person name="Tartarini S."/>
            <person name="Tonutti P."/>
            <person name="Arus P."/>
            <person name="Orellana A."/>
            <person name="Wells C."/>
            <person name="Main D."/>
            <person name="Vizzotto G."/>
            <person name="Silva H."/>
            <person name="Salamini F."/>
            <person name="Schmutz J."/>
            <person name="Morgante M."/>
            <person name="Rokhsar D.S."/>
        </authorList>
    </citation>
    <scope>NUCLEOTIDE SEQUENCE [LARGE SCALE GENOMIC DNA]</scope>
    <source>
        <strain evidence="2">cv. Nemared</strain>
    </source>
</reference>
<proteinExistence type="predicted"/>
<dbReference type="Proteomes" id="UP000006882">
    <property type="component" value="Chromosome G1"/>
</dbReference>
<evidence type="ECO:0000313" key="2">
    <source>
        <dbReference type="Proteomes" id="UP000006882"/>
    </source>
</evidence>
<protein>
    <submittedName>
        <fullName evidence="1">Uncharacterized protein</fullName>
    </submittedName>
</protein>
<keyword evidence="2" id="KW-1185">Reference proteome</keyword>
<evidence type="ECO:0000313" key="1">
    <source>
        <dbReference type="EMBL" id="ONI28238.1"/>
    </source>
</evidence>
<dbReference type="EMBL" id="CM007651">
    <property type="protein sequence ID" value="ONI28238.1"/>
    <property type="molecule type" value="Genomic_DNA"/>
</dbReference>
<dbReference type="AlphaFoldDB" id="A0A251QWV9"/>